<proteinExistence type="predicted"/>
<reference evidence="2" key="1">
    <citation type="submission" date="2020-05" db="EMBL/GenBank/DDBJ databases">
        <authorList>
            <person name="Chiriac C."/>
            <person name="Salcher M."/>
            <person name="Ghai R."/>
            <person name="Kavagutti S V."/>
        </authorList>
    </citation>
    <scope>NUCLEOTIDE SEQUENCE</scope>
</reference>
<dbReference type="EMBL" id="LR797467">
    <property type="protein sequence ID" value="CAB4218586.1"/>
    <property type="molecule type" value="Genomic_DNA"/>
</dbReference>
<evidence type="ECO:0000256" key="1">
    <source>
        <dbReference type="SAM" id="MobiDB-lite"/>
    </source>
</evidence>
<evidence type="ECO:0008006" key="3">
    <source>
        <dbReference type="Google" id="ProtNLM"/>
    </source>
</evidence>
<dbReference type="InterPro" id="IPR021145">
    <property type="entry name" value="Portal_protein_SPP1_Gp6-like"/>
</dbReference>
<protein>
    <recommendedName>
        <fullName evidence="3">Portal protein</fullName>
    </recommendedName>
</protein>
<dbReference type="Pfam" id="PF05133">
    <property type="entry name" value="SPP1_portal"/>
    <property type="match status" value="1"/>
</dbReference>
<organism evidence="2">
    <name type="scientific">uncultured Caudovirales phage</name>
    <dbReference type="NCBI Taxonomy" id="2100421"/>
    <lineage>
        <taxon>Viruses</taxon>
        <taxon>Duplodnaviria</taxon>
        <taxon>Heunggongvirae</taxon>
        <taxon>Uroviricota</taxon>
        <taxon>Caudoviricetes</taxon>
        <taxon>Peduoviridae</taxon>
        <taxon>Maltschvirus</taxon>
        <taxon>Maltschvirus maltsch</taxon>
    </lineage>
</organism>
<feature type="compositionally biased region" description="Polar residues" evidence="1">
    <location>
        <begin position="674"/>
        <end position="686"/>
    </location>
</feature>
<name>A0A6J5SU40_9CAUD</name>
<gene>
    <name evidence="2" type="ORF">UFOVP1602_39</name>
</gene>
<feature type="compositionally biased region" description="Low complexity" evidence="1">
    <location>
        <begin position="615"/>
        <end position="634"/>
    </location>
</feature>
<evidence type="ECO:0000313" key="2">
    <source>
        <dbReference type="EMBL" id="CAB4218586.1"/>
    </source>
</evidence>
<accession>A0A6J5SU40</accession>
<sequence>MAKRLKQFQTSDTNTLATAAKGKNLVQRIAGGAVAAIPTFQTSDPQTKEIATKGAALVRQMAATKLSDADKKSIKFAKTTNDQAAAEMFQEILERKASVESENARRRQLFRRFDNLFHAKTITTGGADHWSDDPSARLGGRVHVSVNTHPSYVTIPASLQAVRPVINYTTSGASREDRQEAASRERLFFRWWEEADMDIVMEDAALYKALYGDTAGKVYYDDDEGLPKIEVISAPENLYFGYGASDYTEIDWALYHYGLSPREAMDEFGIDVIPVRDGNEYYPYVSSGNHSDPLMTAWSATAERSIDRRDTAYERMQVSVYDYWYKKNIGKDKDLTINIVFVGNKLVSKTEHPEYEGELPYIPLINSRIPGSPYGKPELYDVEQLLREKDERITNAAQFIQQVVGGQMFQLVGQDAPEEVPANAIPKPGRISAPGAGNRIEPIQPFMPNMQIEQYNQRIDRELAVVSGLNDLLLGVAPSAVLGSSRAIASLIANYEQRIAAKRKLFYRWIKDVWKMSAKLWEYNNPEVDMIISKNYRIEITPPELTPRDTLELANTAISLVQNRIWSAERAMDRVGVDDPNNEKDVIRDEQTDATINPAAVATMASVIGSFQQLGMQPPQGAQDQAGMQQASAMEAMRGQNPSPEGSNSMNDQSLIPPGAAEAQPGNAAEGSAALTQEQLMSQEGA</sequence>
<feature type="compositionally biased region" description="Polar residues" evidence="1">
    <location>
        <begin position="640"/>
        <end position="654"/>
    </location>
</feature>
<feature type="region of interest" description="Disordered" evidence="1">
    <location>
        <begin position="614"/>
        <end position="686"/>
    </location>
</feature>